<evidence type="ECO:0000313" key="6">
    <source>
        <dbReference type="Proteomes" id="UP001516400"/>
    </source>
</evidence>
<dbReference type="SUPFAM" id="SSF50494">
    <property type="entry name" value="Trypsin-like serine proteases"/>
    <property type="match status" value="1"/>
</dbReference>
<keyword evidence="2" id="KW-1133">Transmembrane helix</keyword>
<name>A0ABD2MN73_9CUCU</name>
<feature type="region of interest" description="Disordered" evidence="1">
    <location>
        <begin position="165"/>
        <end position="194"/>
    </location>
</feature>
<keyword evidence="2" id="KW-0472">Membrane</keyword>
<keyword evidence="6" id="KW-1185">Reference proteome</keyword>
<dbReference type="PROSITE" id="PS50240">
    <property type="entry name" value="TRYPSIN_DOM"/>
    <property type="match status" value="1"/>
</dbReference>
<accession>A0ABD2MN73</accession>
<evidence type="ECO:0000256" key="3">
    <source>
        <dbReference type="SAM" id="SignalP"/>
    </source>
</evidence>
<dbReference type="EMBL" id="JABFTP020000021">
    <property type="protein sequence ID" value="KAL3267817.1"/>
    <property type="molecule type" value="Genomic_DNA"/>
</dbReference>
<keyword evidence="2" id="KW-0812">Transmembrane</keyword>
<evidence type="ECO:0000256" key="2">
    <source>
        <dbReference type="SAM" id="Phobius"/>
    </source>
</evidence>
<feature type="compositionally biased region" description="Basic residues" evidence="1">
    <location>
        <begin position="394"/>
        <end position="408"/>
    </location>
</feature>
<comment type="caution">
    <text evidence="5">The sequence shown here is derived from an EMBL/GenBank/DDBJ whole genome shotgun (WGS) entry which is preliminary data.</text>
</comment>
<dbReference type="AlphaFoldDB" id="A0ABD2MN73"/>
<dbReference type="InterPro" id="IPR001254">
    <property type="entry name" value="Trypsin_dom"/>
</dbReference>
<dbReference type="InterPro" id="IPR009003">
    <property type="entry name" value="Peptidase_S1_PA"/>
</dbReference>
<evidence type="ECO:0000313" key="5">
    <source>
        <dbReference type="EMBL" id="KAL3267817.1"/>
    </source>
</evidence>
<sequence length="436" mass="50985">MMNIIRFILIYFSFFLRLECQKKIREKGESDYPFLVNMWIPKNYEINQEKSMFCDAVQLTPFTDYFFTSAKCFDNLEHGMWLEDIGISWDERIVTYSRHMSFLTRYKEEGGHFVILERFETNPLEAIDIERTSDEEKNHTNIKGTVDDMKKPVEIEDMTKTLATKAAQEMPNVKKDGGKSETKKENKEETTPKTAALENLEEEYEDVPEDLDQYSDLEDQYEINEQIVDDDMKILRSLRNKKVHLSTPDVRGATECYVLGWSTYLKDYDDIKDLEGYKLKKEVVTKVPRKLCKTADPAHICIQKKNDKRDCVEDLGSPLICERKDNKDNIMGVALVGIYTGFRNCVTTETGIFRSLSSELPWIARWARGTPITTSGFPTNKKGHEGPRSDAYKQRRRRRKRRRRRGRGSSHKIYANAFLLIYCYIVLLAEFSLQYN</sequence>
<feature type="compositionally biased region" description="Basic and acidic residues" evidence="1">
    <location>
        <begin position="382"/>
        <end position="393"/>
    </location>
</feature>
<feature type="compositionally biased region" description="Basic and acidic residues" evidence="1">
    <location>
        <begin position="172"/>
        <end position="191"/>
    </location>
</feature>
<dbReference type="Pfam" id="PF00089">
    <property type="entry name" value="Trypsin"/>
    <property type="match status" value="1"/>
</dbReference>
<evidence type="ECO:0000259" key="4">
    <source>
        <dbReference type="PROSITE" id="PS50240"/>
    </source>
</evidence>
<dbReference type="Gene3D" id="2.40.10.10">
    <property type="entry name" value="Trypsin-like serine proteases"/>
    <property type="match status" value="1"/>
</dbReference>
<reference evidence="5 6" key="1">
    <citation type="journal article" date="2021" name="BMC Biol.">
        <title>Horizontally acquired antibacterial genes associated with adaptive radiation of ladybird beetles.</title>
        <authorList>
            <person name="Li H.S."/>
            <person name="Tang X.F."/>
            <person name="Huang Y.H."/>
            <person name="Xu Z.Y."/>
            <person name="Chen M.L."/>
            <person name="Du X.Y."/>
            <person name="Qiu B.Y."/>
            <person name="Chen P.T."/>
            <person name="Zhang W."/>
            <person name="Slipinski A."/>
            <person name="Escalona H.E."/>
            <person name="Waterhouse R.M."/>
            <person name="Zwick A."/>
            <person name="Pang H."/>
        </authorList>
    </citation>
    <scope>NUCLEOTIDE SEQUENCE [LARGE SCALE GENOMIC DNA]</scope>
    <source>
        <strain evidence="5">SYSU2018</strain>
    </source>
</reference>
<proteinExistence type="predicted"/>
<evidence type="ECO:0000256" key="1">
    <source>
        <dbReference type="SAM" id="MobiDB-lite"/>
    </source>
</evidence>
<dbReference type="Proteomes" id="UP001516400">
    <property type="component" value="Unassembled WGS sequence"/>
</dbReference>
<feature type="chain" id="PRO_5044836642" description="Peptidase S1 domain-containing protein" evidence="3">
    <location>
        <begin position="21"/>
        <end position="436"/>
    </location>
</feature>
<feature type="transmembrane region" description="Helical" evidence="2">
    <location>
        <begin position="413"/>
        <end position="433"/>
    </location>
</feature>
<organism evidence="5 6">
    <name type="scientific">Cryptolaemus montrouzieri</name>
    <dbReference type="NCBI Taxonomy" id="559131"/>
    <lineage>
        <taxon>Eukaryota</taxon>
        <taxon>Metazoa</taxon>
        <taxon>Ecdysozoa</taxon>
        <taxon>Arthropoda</taxon>
        <taxon>Hexapoda</taxon>
        <taxon>Insecta</taxon>
        <taxon>Pterygota</taxon>
        <taxon>Neoptera</taxon>
        <taxon>Endopterygota</taxon>
        <taxon>Coleoptera</taxon>
        <taxon>Polyphaga</taxon>
        <taxon>Cucujiformia</taxon>
        <taxon>Coccinelloidea</taxon>
        <taxon>Coccinellidae</taxon>
        <taxon>Scymninae</taxon>
        <taxon>Scymnini</taxon>
        <taxon>Cryptolaemus</taxon>
    </lineage>
</organism>
<protein>
    <recommendedName>
        <fullName evidence="4">Peptidase S1 domain-containing protein</fullName>
    </recommendedName>
</protein>
<gene>
    <name evidence="5" type="ORF">HHI36_006949</name>
</gene>
<feature type="region of interest" description="Disordered" evidence="1">
    <location>
        <begin position="373"/>
        <end position="408"/>
    </location>
</feature>
<dbReference type="InterPro" id="IPR043504">
    <property type="entry name" value="Peptidase_S1_PA_chymotrypsin"/>
</dbReference>
<feature type="domain" description="Peptidase S1" evidence="4">
    <location>
        <begin position="10"/>
        <end position="368"/>
    </location>
</feature>
<feature type="signal peptide" evidence="3">
    <location>
        <begin position="1"/>
        <end position="20"/>
    </location>
</feature>
<keyword evidence="3" id="KW-0732">Signal</keyword>